<gene>
    <name evidence="3" type="ORF">H8R26_11265</name>
</gene>
<comment type="caution">
    <text evidence="3">The sequence shown here is derived from an EMBL/GenBank/DDBJ whole genome shotgun (WGS) entry which is preliminary data.</text>
</comment>
<keyword evidence="1" id="KW-0665">Pyrimidine biosynthesis</keyword>
<dbReference type="InterPro" id="IPR004722">
    <property type="entry name" value="DHOase"/>
</dbReference>
<dbReference type="InterPro" id="IPR032466">
    <property type="entry name" value="Metal_Hydrolase"/>
</dbReference>
<dbReference type="InterPro" id="IPR024403">
    <property type="entry name" value="DHOase_cat"/>
</dbReference>
<dbReference type="Proteomes" id="UP000621670">
    <property type="component" value="Unassembled WGS sequence"/>
</dbReference>
<evidence type="ECO:0000313" key="4">
    <source>
        <dbReference type="Proteomes" id="UP000621670"/>
    </source>
</evidence>
<dbReference type="PANTHER" id="PTHR43668:SF2">
    <property type="entry name" value="ALLANTOINASE"/>
    <property type="match status" value="1"/>
</dbReference>
<dbReference type="EMBL" id="JACRUM010000006">
    <property type="protein sequence ID" value="MBC5864001.1"/>
    <property type="molecule type" value="Genomic_DNA"/>
</dbReference>
<dbReference type="InterPro" id="IPR050138">
    <property type="entry name" value="DHOase/Allantoinase_Hydrolase"/>
</dbReference>
<reference evidence="3 4" key="1">
    <citation type="submission" date="2020-08" db="EMBL/GenBank/DDBJ databases">
        <title>Description of novel Flavobacterium F-400 isolate.</title>
        <authorList>
            <person name="Saticioglu I."/>
            <person name="Duman M."/>
            <person name="Altun S."/>
        </authorList>
    </citation>
    <scope>NUCLEOTIDE SEQUENCE [LARGE SCALE GENOMIC DNA]</scope>
    <source>
        <strain evidence="3 4">F-400</strain>
    </source>
</reference>
<dbReference type="InterPro" id="IPR011059">
    <property type="entry name" value="Metal-dep_hydrolase_composite"/>
</dbReference>
<evidence type="ECO:0000313" key="3">
    <source>
        <dbReference type="EMBL" id="MBC5864001.1"/>
    </source>
</evidence>
<proteinExistence type="predicted"/>
<protein>
    <submittedName>
        <fullName evidence="3">Dihydroorotase</fullName>
    </submittedName>
</protein>
<dbReference type="CDD" id="cd01317">
    <property type="entry name" value="DHOase_IIa"/>
    <property type="match status" value="1"/>
</dbReference>
<keyword evidence="4" id="KW-1185">Reference proteome</keyword>
<dbReference type="Gene3D" id="3.20.20.140">
    <property type="entry name" value="Metal-dependent hydrolases"/>
    <property type="match status" value="1"/>
</dbReference>
<name>A0ABR7JHM3_9FLAO</name>
<evidence type="ECO:0000259" key="2">
    <source>
        <dbReference type="Pfam" id="PF12890"/>
    </source>
</evidence>
<sequence>MKLIIRNAKIIDPTSPFHNQTTDLLIVDGCLQKIEKTLPNPDNVEELQLENLHVSQGWFDSSVSLGEPGFEERETLANGLLVAAKSGFTAVALQPNTNPVIDNQSQINFVLSKAKNAATELYPIGALSKGSEGIDMAEMFDMKNAGAIAFGDYNKSISNANLLKIALQYVQDFDGLLIAFCQDNTLKGHGVVHEGIVSTRLGLKGIPSLAEELQVARNLYLLEYTSGKLHIPTISTQKSVELIKEAKAKGLQVTSSVAVHNLVLTDEKLDDFDTRFKVLPPLRSETDRQALLEGIHDGTIDMITSDHNPIDIEHKKMEFDGAKYGTIGLESAFSSLLTVLPLELVIEKLTAGKATFSIKSHSITEGAAASLSLFNPDGDAIFQKENILSKSKNSAFLGSAIKGKAYGIVNQGQLILNK</sequence>
<feature type="domain" description="Dihydroorotase catalytic" evidence="2">
    <location>
        <begin position="57"/>
        <end position="238"/>
    </location>
</feature>
<dbReference type="SUPFAM" id="SSF51556">
    <property type="entry name" value="Metallo-dependent hydrolases"/>
    <property type="match status" value="1"/>
</dbReference>
<dbReference type="Gene3D" id="2.30.40.10">
    <property type="entry name" value="Urease, subunit C, domain 1"/>
    <property type="match status" value="1"/>
</dbReference>
<dbReference type="PANTHER" id="PTHR43668">
    <property type="entry name" value="ALLANTOINASE"/>
    <property type="match status" value="1"/>
</dbReference>
<accession>A0ABR7JHM3</accession>
<dbReference type="RefSeq" id="WP_166137369.1">
    <property type="nucleotide sequence ID" value="NZ_JAAOBY010000006.1"/>
</dbReference>
<organism evidence="3 4">
    <name type="scientific">Flavobacterium turcicum</name>
    <dbReference type="NCBI Taxonomy" id="2764718"/>
    <lineage>
        <taxon>Bacteria</taxon>
        <taxon>Pseudomonadati</taxon>
        <taxon>Bacteroidota</taxon>
        <taxon>Flavobacteriia</taxon>
        <taxon>Flavobacteriales</taxon>
        <taxon>Flavobacteriaceae</taxon>
        <taxon>Flavobacterium</taxon>
    </lineage>
</organism>
<dbReference type="Pfam" id="PF12890">
    <property type="entry name" value="DHOase"/>
    <property type="match status" value="1"/>
</dbReference>
<evidence type="ECO:0000256" key="1">
    <source>
        <dbReference type="ARBA" id="ARBA00022975"/>
    </source>
</evidence>
<dbReference type="SUPFAM" id="SSF51338">
    <property type="entry name" value="Composite domain of metallo-dependent hydrolases"/>
    <property type="match status" value="1"/>
</dbReference>